<dbReference type="AlphaFoldDB" id="A0A4R9GEG1"/>
<dbReference type="PANTHER" id="PTHR44858:SF1">
    <property type="entry name" value="UDP-N-ACETYLGLUCOSAMINE--PEPTIDE N-ACETYLGLUCOSAMINYLTRANSFERASE SPINDLY-RELATED"/>
    <property type="match status" value="1"/>
</dbReference>
<keyword evidence="4" id="KW-1133">Transmembrane helix</keyword>
<dbReference type="Proteomes" id="UP000298458">
    <property type="component" value="Unassembled WGS sequence"/>
</dbReference>
<feature type="repeat" description="TPR" evidence="3">
    <location>
        <begin position="116"/>
        <end position="149"/>
    </location>
</feature>
<keyword evidence="4" id="KW-0812">Transmembrane</keyword>
<sequence length="296" mass="32969">MLNRLLGIFLIIGIALLGISLFFKSPKPSEEENPPGSSAPVTKESFWKSSGLSALSSQIWENLTSGSKTPEPPVPTPETRDSKEIFRAGYDAYAGGDYEGAIREYDLYLKIVPSDVSALYNRGLAKYSIGRFSEAEADFTSALEIQPDNADVLLYRGYCRTELENRKEAFTDVDRAIKLGAKYPEAYVNRAILYNLSDRPAAALKDANEAVRLDQKSSRANFQIGYAYYSLKKYNESISAYTKAIALNPRDGGQTYYNRGLGFLAVRKKLQACDDFKRSLEIGYSNAEGMIRENCK</sequence>
<feature type="repeat" description="TPR" evidence="3">
    <location>
        <begin position="218"/>
        <end position="251"/>
    </location>
</feature>
<dbReference type="Gene3D" id="1.25.40.10">
    <property type="entry name" value="Tetratricopeptide repeat domain"/>
    <property type="match status" value="2"/>
</dbReference>
<keyword evidence="1" id="KW-0677">Repeat</keyword>
<evidence type="ECO:0000313" key="6">
    <source>
        <dbReference type="Proteomes" id="UP000298458"/>
    </source>
</evidence>
<dbReference type="PROSITE" id="PS50293">
    <property type="entry name" value="TPR_REGION"/>
    <property type="match status" value="2"/>
</dbReference>
<dbReference type="PROSITE" id="PS50005">
    <property type="entry name" value="TPR"/>
    <property type="match status" value="2"/>
</dbReference>
<reference evidence="5" key="1">
    <citation type="journal article" date="2019" name="PLoS Negl. Trop. Dis.">
        <title>Revisiting the worldwide diversity of Leptospira species in the environment.</title>
        <authorList>
            <person name="Vincent A.T."/>
            <person name="Schiettekatte O."/>
            <person name="Bourhy P."/>
            <person name="Veyrier F.J."/>
            <person name="Picardeau M."/>
        </authorList>
    </citation>
    <scope>NUCLEOTIDE SEQUENCE [LARGE SCALE GENOMIC DNA]</scope>
    <source>
        <strain evidence="5">SSW15</strain>
    </source>
</reference>
<protein>
    <submittedName>
        <fullName evidence="5">Tetratricopeptide repeat protein</fullName>
    </submittedName>
</protein>
<dbReference type="InterPro" id="IPR050498">
    <property type="entry name" value="Ycf3"/>
</dbReference>
<dbReference type="PANTHER" id="PTHR44858">
    <property type="entry name" value="TETRATRICOPEPTIDE REPEAT PROTEIN 6"/>
    <property type="match status" value="1"/>
</dbReference>
<dbReference type="EMBL" id="RQET01000007">
    <property type="protein sequence ID" value="TGK10177.1"/>
    <property type="molecule type" value="Genomic_DNA"/>
</dbReference>
<comment type="caution">
    <text evidence="5">The sequence shown here is derived from an EMBL/GenBank/DDBJ whole genome shotgun (WGS) entry which is preliminary data.</text>
</comment>
<dbReference type="InterPro" id="IPR011990">
    <property type="entry name" value="TPR-like_helical_dom_sf"/>
</dbReference>
<dbReference type="InterPro" id="IPR019734">
    <property type="entry name" value="TPR_rpt"/>
</dbReference>
<accession>A0A4R9GEG1</accession>
<keyword evidence="2 3" id="KW-0802">TPR repeat</keyword>
<dbReference type="SMART" id="SM00028">
    <property type="entry name" value="TPR"/>
    <property type="match status" value="6"/>
</dbReference>
<dbReference type="OrthoDB" id="340034at2"/>
<evidence type="ECO:0000256" key="4">
    <source>
        <dbReference type="SAM" id="Phobius"/>
    </source>
</evidence>
<evidence type="ECO:0000256" key="2">
    <source>
        <dbReference type="ARBA" id="ARBA00022803"/>
    </source>
</evidence>
<dbReference type="SUPFAM" id="SSF48452">
    <property type="entry name" value="TPR-like"/>
    <property type="match status" value="1"/>
</dbReference>
<dbReference type="RefSeq" id="WP_135768063.1">
    <property type="nucleotide sequence ID" value="NZ_RQET01000007.1"/>
</dbReference>
<evidence type="ECO:0000256" key="1">
    <source>
        <dbReference type="ARBA" id="ARBA00022737"/>
    </source>
</evidence>
<dbReference type="Pfam" id="PF00515">
    <property type="entry name" value="TPR_1"/>
    <property type="match status" value="2"/>
</dbReference>
<feature type="transmembrane region" description="Helical" evidence="4">
    <location>
        <begin position="6"/>
        <end position="23"/>
    </location>
</feature>
<evidence type="ECO:0000256" key="3">
    <source>
        <dbReference type="PROSITE-ProRule" id="PRU00339"/>
    </source>
</evidence>
<proteinExistence type="predicted"/>
<organism evidence="5 6">
    <name type="scientific">Leptospira fletcheri</name>
    <dbReference type="NCBI Taxonomy" id="2484981"/>
    <lineage>
        <taxon>Bacteria</taxon>
        <taxon>Pseudomonadati</taxon>
        <taxon>Spirochaetota</taxon>
        <taxon>Spirochaetia</taxon>
        <taxon>Leptospirales</taxon>
        <taxon>Leptospiraceae</taxon>
        <taxon>Leptospira</taxon>
    </lineage>
</organism>
<gene>
    <name evidence="5" type="ORF">EHO60_10010</name>
</gene>
<keyword evidence="6" id="KW-1185">Reference proteome</keyword>
<evidence type="ECO:0000313" key="5">
    <source>
        <dbReference type="EMBL" id="TGK10177.1"/>
    </source>
</evidence>
<keyword evidence="4" id="KW-0472">Membrane</keyword>
<name>A0A4R9GEG1_9LEPT</name>